<dbReference type="Pfam" id="PF13550">
    <property type="entry name" value="Phage-tail_3"/>
    <property type="match status" value="1"/>
</dbReference>
<dbReference type="KEGG" id="cdq:BOQ54_04730"/>
<dbReference type="InterPro" id="IPR025195">
    <property type="entry name" value="GTA_TIM_dom"/>
</dbReference>
<sequence length="1313" mass="142517">MASVVLNVVGGAIAGPIGAAVGSIIGAVIDSRIVAALTPTQRIEGRRLEDVRVTTSTEGAVIPRVYGRMRIGGNVIWATDFREERRVTRQGGGGKGGGGGGGGVEVTEYFYFCSFAVALCEGPISGIGRIWADGKPFDVRGAVYRVHRGTEDEEPDPLIAQKMGANNAPAYRGTAYVVFDDLPLEKFGNRIPQLSFEVFRPLDDPESAEQVIRSVNMIPSAGEFVYATEPILRGALGETRAENVNSSEGEPDFIVSLNHLEAVAPNVESVALVVSWFGTDLRCGECLIRPGVEVASKITTPASWSVNGVSRAAAHLVSRLPGTDDPAYGGTPADFAVVQAIKELKARGYRVTFYPFVLMDVPAGNTLPDPYSDNAATIGQPRYPWRGRITCSPAPGFAGSPDKSSAAATQVNAFFGGAQPSDFLVSGETVSWIGDPDEWGFRRMILHYVHLCAAAGGVDAFLIGSELRSLTQVRSSADAYPAVQALRDLAADCRAILGSQTKLSYAADWSEYFGHHPQDGSGDVFFHLDPLWADSNIDFVAIDNYMPLSDWRDGFGHTDALAGWRSIHDREYLEANIEGGEGFDWYYASAADRDVQNRTPITDGAYGKPWVFRFKDVRAWWSNQHFDRPGGIESGTPTAWVPRSKPIRFTEAGCPAVDKGTNQPNVFVDPKSSESGLPYYSRGARDDFIQRRYVEALYHYWSANNPISSVYGGPMIEMGELSIWTWDARPYPAFPGRADVWGDVENWRLGHWLNGRLGASGLAALVREICRRGGLPDSEIDVAQLAATVPGYLIDALESARGSIEPLARFYGFDAVESDGAIRFVPRGGMPVAVVGPVDLVAARRREDEDIEFTRAQETELPLALKWRLVRADEEYEGMTVEARRITVDTARIRSENFQIAAPGAEADARCRRALFEAWIEREQATFVLAPSRLALEPTDVVLIEHDGRQLEFRLRSAADTDARAIEAVRTDAVIYGARPGPERAPSLPEPIVYGPPVAALMDLPVIAEGAPAHRPYAAVHASPWYGRAAVYRSATQDGFTLLDAIGRPARIGTLAFDFYAGPYARFDLGNEIHVDLLAGTLESVTDIALFAGANSAAIESEPGVWEIVQFGQAELIDVRRYRLKRLLRGQLGTEGAMRNPAPAGSRVVILDAAVTPLSIGEADVGITYNWRIGPASLPASDPAYLAETFTPRGVGLRPLSVGHVSQPYRTAREPGDLEIRWKRRTRSPAGDNWGALEVPLFEEAEAYEIDIVDGAAVKRTLATPTTSVVYTAAQQTADWGAPLAPPASLDIVIYQLSTTFGRGAPKAVTLFF</sequence>
<dbReference type="CDD" id="cd19607">
    <property type="entry name" value="GTA_TIM-barrel-like"/>
    <property type="match status" value="1"/>
</dbReference>
<dbReference type="Gene3D" id="3.20.20.80">
    <property type="entry name" value="Glycosidases"/>
    <property type="match status" value="1"/>
</dbReference>
<keyword evidence="5" id="KW-1185">Reference proteome</keyword>
<evidence type="ECO:0000313" key="5">
    <source>
        <dbReference type="Proteomes" id="UP000182703"/>
    </source>
</evidence>
<dbReference type="Pfam" id="PF13547">
    <property type="entry name" value="GTA_TIM"/>
    <property type="match status" value="1"/>
</dbReference>
<dbReference type="Proteomes" id="UP000182703">
    <property type="component" value="Chromosome"/>
</dbReference>
<feature type="domain" description="Tip attachment protein J" evidence="2">
    <location>
        <begin position="798"/>
        <end position="956"/>
    </location>
</feature>
<dbReference type="InterPro" id="IPR056490">
    <property type="entry name" value="Rcc01698_C"/>
</dbReference>
<name>A0AAC9NY40_9HYPH</name>
<dbReference type="EMBL" id="CP018095">
    <property type="protein sequence ID" value="APF36713.1"/>
    <property type="molecule type" value="Genomic_DNA"/>
</dbReference>
<evidence type="ECO:0000259" key="2">
    <source>
        <dbReference type="Pfam" id="PF13550"/>
    </source>
</evidence>
<evidence type="ECO:0008006" key="6">
    <source>
        <dbReference type="Google" id="ProtNLM"/>
    </source>
</evidence>
<evidence type="ECO:0000259" key="3">
    <source>
        <dbReference type="Pfam" id="PF23666"/>
    </source>
</evidence>
<dbReference type="RefSeq" id="WP_071923393.1">
    <property type="nucleotide sequence ID" value="NZ_CP018095.1"/>
</dbReference>
<reference evidence="4 5" key="1">
    <citation type="submission" date="2016-11" db="EMBL/GenBank/DDBJ databases">
        <title>Complete genome sequence of the aerobically denitrifying bacterium Chelatococcus daeguensis TAD1.</title>
        <authorList>
            <person name="Yang Y."/>
            <person name="Huang S."/>
            <person name="Lin E."/>
        </authorList>
    </citation>
    <scope>NUCLEOTIDE SEQUENCE [LARGE SCALE GENOMIC DNA]</scope>
    <source>
        <strain evidence="4 5">TAD1</strain>
    </source>
</reference>
<feature type="domain" description="Rcc01698-like C-terminal" evidence="3">
    <location>
        <begin position="1050"/>
        <end position="1149"/>
    </location>
</feature>
<protein>
    <recommendedName>
        <fullName evidence="6">Phage tail protein</fullName>
    </recommendedName>
</protein>
<evidence type="ECO:0000313" key="4">
    <source>
        <dbReference type="EMBL" id="APF36713.1"/>
    </source>
</evidence>
<organism evidence="4 5">
    <name type="scientific">Chelatococcus daeguensis</name>
    <dbReference type="NCBI Taxonomy" id="444444"/>
    <lineage>
        <taxon>Bacteria</taxon>
        <taxon>Pseudomonadati</taxon>
        <taxon>Pseudomonadota</taxon>
        <taxon>Alphaproteobacteria</taxon>
        <taxon>Hyphomicrobiales</taxon>
        <taxon>Chelatococcaceae</taxon>
        <taxon>Chelatococcus</taxon>
    </lineage>
</organism>
<evidence type="ECO:0000259" key="1">
    <source>
        <dbReference type="Pfam" id="PF13547"/>
    </source>
</evidence>
<proteinExistence type="predicted"/>
<feature type="domain" description="GTA TIM-barrel-like" evidence="1">
    <location>
        <begin position="439"/>
        <end position="735"/>
    </location>
</feature>
<dbReference type="Pfam" id="PF23666">
    <property type="entry name" value="Rcc01698_C"/>
    <property type="match status" value="1"/>
</dbReference>
<dbReference type="InterPro" id="IPR032876">
    <property type="entry name" value="J_dom"/>
</dbReference>
<gene>
    <name evidence="4" type="ORF">BOQ54_04730</name>
</gene>
<accession>A0AAC9NY40</accession>